<evidence type="ECO:0000313" key="1">
    <source>
        <dbReference type="EMBL" id="GBL84624.1"/>
    </source>
</evidence>
<dbReference type="AlphaFoldDB" id="A0A4Y2B0K9"/>
<dbReference type="PANTHER" id="PTHR47326">
    <property type="entry name" value="TRANSPOSABLE ELEMENT TC3 TRANSPOSASE-LIKE PROTEIN"/>
    <property type="match status" value="1"/>
</dbReference>
<dbReference type="GO" id="GO:0003676">
    <property type="term" value="F:nucleic acid binding"/>
    <property type="evidence" value="ECO:0007669"/>
    <property type="project" value="InterPro"/>
</dbReference>
<evidence type="ECO:0000313" key="2">
    <source>
        <dbReference type="Proteomes" id="UP000499080"/>
    </source>
</evidence>
<comment type="caution">
    <text evidence="1">The sequence shown here is derived from an EMBL/GenBank/DDBJ whole genome shotgun (WGS) entry which is preliminary data.</text>
</comment>
<name>A0A4Y2B0K9_ARAVE</name>
<organism evidence="1 2">
    <name type="scientific">Araneus ventricosus</name>
    <name type="common">Orbweaver spider</name>
    <name type="synonym">Epeira ventricosa</name>
    <dbReference type="NCBI Taxonomy" id="182803"/>
    <lineage>
        <taxon>Eukaryota</taxon>
        <taxon>Metazoa</taxon>
        <taxon>Ecdysozoa</taxon>
        <taxon>Arthropoda</taxon>
        <taxon>Chelicerata</taxon>
        <taxon>Arachnida</taxon>
        <taxon>Araneae</taxon>
        <taxon>Araneomorphae</taxon>
        <taxon>Entelegynae</taxon>
        <taxon>Araneoidea</taxon>
        <taxon>Araneidae</taxon>
        <taxon>Araneus</taxon>
    </lineage>
</organism>
<dbReference type="Proteomes" id="UP000499080">
    <property type="component" value="Unassembled WGS sequence"/>
</dbReference>
<dbReference type="Gene3D" id="3.30.420.10">
    <property type="entry name" value="Ribonuclease H-like superfamily/Ribonuclease H"/>
    <property type="match status" value="1"/>
</dbReference>
<evidence type="ECO:0008006" key="3">
    <source>
        <dbReference type="Google" id="ProtNLM"/>
    </source>
</evidence>
<sequence>MAQRLSSNCNVRLWRSEIPHAIYEHERDSSTVNLFCAVSSSNMFGPFFFAEKTVTGFVYLDMLQIYLMAILKVTMPDNIFQQDGAPCHFQNEVTSYLNDEVPIWIGSGGVIPWPARSPDLTLLDFNVWGFVKDQVYHPPLSKTIPELKSRIIPALGLIDVNMLANIWQELIYRWDISREGSYIAHL</sequence>
<reference evidence="1 2" key="1">
    <citation type="journal article" date="2019" name="Sci. Rep.">
        <title>Orb-weaving spider Araneus ventricosus genome elucidates the spidroin gene catalogue.</title>
        <authorList>
            <person name="Kono N."/>
            <person name="Nakamura H."/>
            <person name="Ohtoshi R."/>
            <person name="Moran D.A.P."/>
            <person name="Shinohara A."/>
            <person name="Yoshida Y."/>
            <person name="Fujiwara M."/>
            <person name="Mori M."/>
            <person name="Tomita M."/>
            <person name="Arakawa K."/>
        </authorList>
    </citation>
    <scope>NUCLEOTIDE SEQUENCE [LARGE SCALE GENOMIC DNA]</scope>
</reference>
<keyword evidence="2" id="KW-1185">Reference proteome</keyword>
<dbReference type="PANTHER" id="PTHR47326:SF1">
    <property type="entry name" value="HTH PSQ-TYPE DOMAIN-CONTAINING PROTEIN"/>
    <property type="match status" value="1"/>
</dbReference>
<dbReference type="InterPro" id="IPR036397">
    <property type="entry name" value="RNaseH_sf"/>
</dbReference>
<proteinExistence type="predicted"/>
<dbReference type="EMBL" id="BGPR01000038">
    <property type="protein sequence ID" value="GBL84624.1"/>
    <property type="molecule type" value="Genomic_DNA"/>
</dbReference>
<protein>
    <recommendedName>
        <fullName evidence="3">Tc1-like transposase DDE domain-containing protein</fullName>
    </recommendedName>
</protein>
<accession>A0A4Y2B0K9</accession>
<dbReference type="OrthoDB" id="6436917at2759"/>
<gene>
    <name evidence="1" type="ORF">AVEN_191085_1</name>
</gene>